<sequence>MAERKASGNIHFLGVARFQDRAIVASHAYNTVIDLTGVKEVLKSDQLSVRPGVHFSFASGGSSWHLMSDVEGRIFILISERTYPVRAAHACLEEFQRSFLAKTGTKSLEVKEKGLDKSSGEMLRKLCEKYDNLAEVDKLAAVMNKVDAVKLVLQENVQVALANCVALDNIEKAAEDLQAQAGMFKRNATTLKKQMCWKQLRMKMVMGLAILAILLVIIIPIAVASKRMHDAHKRNK</sequence>
<evidence type="ECO:0000259" key="11">
    <source>
        <dbReference type="PROSITE" id="PS50892"/>
    </source>
</evidence>
<dbReference type="SUPFAM" id="SSF64356">
    <property type="entry name" value="SNARE-like"/>
    <property type="match status" value="1"/>
</dbReference>
<dbReference type="InterPro" id="IPR042855">
    <property type="entry name" value="V_SNARE_CC"/>
</dbReference>
<name>W7U318_9STRA</name>
<keyword evidence="13" id="KW-1185">Reference proteome</keyword>
<dbReference type="InterPro" id="IPR001388">
    <property type="entry name" value="Synaptobrevin-like"/>
</dbReference>
<evidence type="ECO:0000256" key="4">
    <source>
        <dbReference type="ARBA" id="ARBA00023139"/>
    </source>
</evidence>
<dbReference type="PROSITE" id="PS50859">
    <property type="entry name" value="LONGIN"/>
    <property type="match status" value="1"/>
</dbReference>
<dbReference type="InterPro" id="IPR010908">
    <property type="entry name" value="Longin_dom"/>
</dbReference>
<dbReference type="Gene3D" id="1.20.5.110">
    <property type="match status" value="1"/>
</dbReference>
<feature type="domain" description="Longin" evidence="10">
    <location>
        <begin position="14"/>
        <end position="104"/>
    </location>
</feature>
<comment type="similarity">
    <text evidence="1">Belongs to the synaptobrevin family.</text>
</comment>
<reference evidence="12 13" key="1">
    <citation type="journal article" date="2014" name="Mol. Plant">
        <title>Chromosome Scale Genome Assembly and Transcriptome Profiling of Nannochloropsis gaditana in Nitrogen Depletion.</title>
        <authorList>
            <person name="Corteggiani Carpinelli E."/>
            <person name="Telatin A."/>
            <person name="Vitulo N."/>
            <person name="Forcato C."/>
            <person name="D'Angelo M."/>
            <person name="Schiavon R."/>
            <person name="Vezzi A."/>
            <person name="Giacometti G.M."/>
            <person name="Morosinotto T."/>
            <person name="Valle G."/>
        </authorList>
    </citation>
    <scope>NUCLEOTIDE SEQUENCE [LARGE SCALE GENOMIC DNA]</scope>
    <source>
        <strain evidence="12 13">B-31</strain>
    </source>
</reference>
<dbReference type="PANTHER" id="PTHR45806">
    <property type="entry name" value="SYNAPTOBREVIN HOMOLOG YKT6"/>
    <property type="match status" value="1"/>
</dbReference>
<dbReference type="CDD" id="cd14824">
    <property type="entry name" value="Longin"/>
    <property type="match status" value="1"/>
</dbReference>
<evidence type="ECO:0000256" key="9">
    <source>
        <dbReference type="SAM" id="Phobius"/>
    </source>
</evidence>
<organism evidence="12 13">
    <name type="scientific">Nannochloropsis gaditana</name>
    <dbReference type="NCBI Taxonomy" id="72520"/>
    <lineage>
        <taxon>Eukaryota</taxon>
        <taxon>Sar</taxon>
        <taxon>Stramenopiles</taxon>
        <taxon>Ochrophyta</taxon>
        <taxon>Eustigmatophyceae</taxon>
        <taxon>Eustigmatales</taxon>
        <taxon>Monodopsidaceae</taxon>
        <taxon>Nannochloropsis</taxon>
    </lineage>
</organism>
<evidence type="ECO:0000259" key="10">
    <source>
        <dbReference type="PROSITE" id="PS50859"/>
    </source>
</evidence>
<feature type="domain" description="V-SNARE coiled-coil homology" evidence="11">
    <location>
        <begin position="138"/>
        <end position="198"/>
    </location>
</feature>
<dbReference type="Gene3D" id="3.30.450.50">
    <property type="entry name" value="Longin domain"/>
    <property type="match status" value="1"/>
</dbReference>
<evidence type="ECO:0000256" key="5">
    <source>
        <dbReference type="ARBA" id="ARBA00023288"/>
    </source>
</evidence>
<keyword evidence="6" id="KW-0636">Prenylation</keyword>
<keyword evidence="5" id="KW-0449">Lipoprotein</keyword>
<accession>W7U318</accession>
<keyword evidence="9" id="KW-0812">Transmembrane</keyword>
<protein>
    <submittedName>
        <fullName evidence="12">R-snare vamp72-family</fullName>
    </submittedName>
</protein>
<dbReference type="SUPFAM" id="SSF58038">
    <property type="entry name" value="SNARE fusion complex"/>
    <property type="match status" value="1"/>
</dbReference>
<evidence type="ECO:0000313" key="13">
    <source>
        <dbReference type="Proteomes" id="UP000019335"/>
    </source>
</evidence>
<keyword evidence="3 9" id="KW-0472">Membrane</keyword>
<evidence type="ECO:0000256" key="7">
    <source>
        <dbReference type="ARBA" id="ARBA00046278"/>
    </source>
</evidence>
<dbReference type="Pfam" id="PF00957">
    <property type="entry name" value="Synaptobrevin"/>
    <property type="match status" value="1"/>
</dbReference>
<evidence type="ECO:0000256" key="3">
    <source>
        <dbReference type="ARBA" id="ARBA00023136"/>
    </source>
</evidence>
<dbReference type="InterPro" id="IPR011012">
    <property type="entry name" value="Longin-like_dom_sf"/>
</dbReference>
<dbReference type="SMART" id="SM01270">
    <property type="entry name" value="Longin"/>
    <property type="match status" value="1"/>
</dbReference>
<evidence type="ECO:0000256" key="2">
    <source>
        <dbReference type="ARBA" id="ARBA00022481"/>
    </source>
</evidence>
<evidence type="ECO:0000256" key="1">
    <source>
        <dbReference type="ARBA" id="ARBA00008025"/>
    </source>
</evidence>
<comment type="caution">
    <text evidence="12">The sequence shown here is derived from an EMBL/GenBank/DDBJ whole genome shotgun (WGS) entry which is preliminary data.</text>
</comment>
<dbReference type="PRINTS" id="PR00219">
    <property type="entry name" value="SYNAPTOBREVN"/>
</dbReference>
<dbReference type="Pfam" id="PF13774">
    <property type="entry name" value="Longin"/>
    <property type="match status" value="1"/>
</dbReference>
<keyword evidence="4" id="KW-0564">Palmitate</keyword>
<dbReference type="PROSITE" id="PS50892">
    <property type="entry name" value="V_SNARE"/>
    <property type="match status" value="1"/>
</dbReference>
<dbReference type="OrthoDB" id="190375at2759"/>
<evidence type="ECO:0000256" key="8">
    <source>
        <dbReference type="PROSITE-ProRule" id="PRU00290"/>
    </source>
</evidence>
<dbReference type="GO" id="GO:0006888">
    <property type="term" value="P:endoplasmic reticulum to Golgi vesicle-mediated transport"/>
    <property type="evidence" value="ECO:0007669"/>
    <property type="project" value="TreeGrafter"/>
</dbReference>
<dbReference type="GO" id="GO:0005794">
    <property type="term" value="C:Golgi apparatus"/>
    <property type="evidence" value="ECO:0007669"/>
    <property type="project" value="TreeGrafter"/>
</dbReference>
<feature type="transmembrane region" description="Helical" evidence="9">
    <location>
        <begin position="204"/>
        <end position="224"/>
    </location>
</feature>
<dbReference type="PANTHER" id="PTHR45806:SF1">
    <property type="entry name" value="SYNAPTOBREVIN HOMOLOG YKT6"/>
    <property type="match status" value="1"/>
</dbReference>
<dbReference type="GO" id="GO:0005484">
    <property type="term" value="F:SNAP receptor activity"/>
    <property type="evidence" value="ECO:0007669"/>
    <property type="project" value="TreeGrafter"/>
</dbReference>
<evidence type="ECO:0000256" key="6">
    <source>
        <dbReference type="ARBA" id="ARBA00023289"/>
    </source>
</evidence>
<gene>
    <name evidence="12" type="primary">SNR6</name>
    <name evidence="12" type="ORF">Naga_100038g27</name>
</gene>
<keyword evidence="9" id="KW-1133">Transmembrane helix</keyword>
<dbReference type="GO" id="GO:0016020">
    <property type="term" value="C:membrane"/>
    <property type="evidence" value="ECO:0007669"/>
    <property type="project" value="InterPro"/>
</dbReference>
<keyword evidence="8" id="KW-0175">Coiled coil</keyword>
<proteinExistence type="inferred from homology"/>
<evidence type="ECO:0000313" key="12">
    <source>
        <dbReference type="EMBL" id="EWM27266.1"/>
    </source>
</evidence>
<keyword evidence="2" id="KW-0488">Methylation</keyword>
<dbReference type="EMBL" id="AZIL01000516">
    <property type="protein sequence ID" value="EWM27266.1"/>
    <property type="molecule type" value="Genomic_DNA"/>
</dbReference>
<dbReference type="Proteomes" id="UP000019335">
    <property type="component" value="Chromosome 7"/>
</dbReference>
<dbReference type="AlphaFoldDB" id="W7U318"/>
<comment type="subcellular location">
    <subcellularLocation>
        <location evidence="7">Endomembrane system</location>
        <topology evidence="7">Lipid-anchor</topology>
        <orientation evidence="7">Cytoplasmic side</orientation>
    </subcellularLocation>
</comment>
<dbReference type="CDD" id="cd15843">
    <property type="entry name" value="R-SNARE"/>
    <property type="match status" value="1"/>
</dbReference>